<name>A0A0A1DLQ1_NOCSI</name>
<organism evidence="1 2">
    <name type="scientific">Nocardioides simplex</name>
    <name type="common">Arthrobacter simplex</name>
    <dbReference type="NCBI Taxonomy" id="2045"/>
    <lineage>
        <taxon>Bacteria</taxon>
        <taxon>Bacillati</taxon>
        <taxon>Actinomycetota</taxon>
        <taxon>Actinomycetes</taxon>
        <taxon>Propionibacteriales</taxon>
        <taxon>Nocardioidaceae</taxon>
        <taxon>Pimelobacter</taxon>
    </lineage>
</organism>
<dbReference type="InterPro" id="IPR037401">
    <property type="entry name" value="SnoaL-like"/>
</dbReference>
<proteinExistence type="predicted"/>
<evidence type="ECO:0000313" key="2">
    <source>
        <dbReference type="Proteomes" id="UP000030300"/>
    </source>
</evidence>
<dbReference type="SUPFAM" id="SSF54427">
    <property type="entry name" value="NTF2-like"/>
    <property type="match status" value="1"/>
</dbReference>
<dbReference type="OrthoDB" id="4571298at2"/>
<dbReference type="KEGG" id="psim:KR76_19120"/>
<accession>A0A0A1DLQ1</accession>
<dbReference type="eggNOG" id="ENOG5031IT8">
    <property type="taxonomic scope" value="Bacteria"/>
</dbReference>
<reference evidence="1 2" key="1">
    <citation type="journal article" date="2015" name="Genome Announc.">
        <title>Complete Genome Sequence of Steroid-Transforming Nocardioides simplex VKM Ac-2033D.</title>
        <authorList>
            <person name="Shtratnikova V.Y."/>
            <person name="Schelkunov M.I."/>
            <person name="Pekov Y.A."/>
            <person name="Fokina V.V."/>
            <person name="Logacheva M.D."/>
            <person name="Sokolov S.L."/>
            <person name="Bragin E.Y."/>
            <person name="Ashapkin V.V."/>
            <person name="Donova M.V."/>
        </authorList>
    </citation>
    <scope>NUCLEOTIDE SEQUENCE [LARGE SCALE GENOMIC DNA]</scope>
    <source>
        <strain evidence="1 2">VKM Ac-2033D</strain>
    </source>
</reference>
<dbReference type="RefSeq" id="WP_038680513.1">
    <property type="nucleotide sequence ID" value="NZ_BJMC01000022.1"/>
</dbReference>
<dbReference type="HOGENOM" id="CLU_106738_5_1_11"/>
<dbReference type="EMBL" id="CP009896">
    <property type="protein sequence ID" value="AIY18351.1"/>
    <property type="molecule type" value="Genomic_DNA"/>
</dbReference>
<dbReference type="Proteomes" id="UP000030300">
    <property type="component" value="Chromosome"/>
</dbReference>
<dbReference type="AlphaFoldDB" id="A0A0A1DLQ1"/>
<dbReference type="GeneID" id="96610919"/>
<dbReference type="STRING" id="2045.KR76_19120"/>
<evidence type="ECO:0000313" key="1">
    <source>
        <dbReference type="EMBL" id="AIY18351.1"/>
    </source>
</evidence>
<dbReference type="Pfam" id="PF13577">
    <property type="entry name" value="SnoaL_4"/>
    <property type="match status" value="1"/>
</dbReference>
<gene>
    <name evidence="1" type="ORF">KR76_19120</name>
</gene>
<keyword evidence="2" id="KW-1185">Reference proteome</keyword>
<dbReference type="InterPro" id="IPR032710">
    <property type="entry name" value="NTF2-like_dom_sf"/>
</dbReference>
<protein>
    <submittedName>
        <fullName evidence="1">Uncharacterized protein</fullName>
    </submittedName>
</protein>
<dbReference type="Gene3D" id="3.10.450.50">
    <property type="match status" value="1"/>
</dbReference>
<sequence>MADDPTALAARLAHLEAVAAIEAVKHRYFRACDAKDPAAFRSCFVATGSVLDYGELGSTDADGMAAVFERIALERDPGDGRHVVLDMHHGVHPDIQVVDDDHATGAWTLRFRQVDLAQGTERVLSGEYADEYRREDGAWKIASCVFRAQWSITRPLGADVVVHEVADAQPKSA</sequence>
<dbReference type="CDD" id="cd00531">
    <property type="entry name" value="NTF2_like"/>
    <property type="match status" value="1"/>
</dbReference>